<evidence type="ECO:0000313" key="2">
    <source>
        <dbReference type="Proteomes" id="UP001500575"/>
    </source>
</evidence>
<name>A0ABN2YV07_9ACTN</name>
<protein>
    <submittedName>
        <fullName evidence="1">Uncharacterized protein</fullName>
    </submittedName>
</protein>
<comment type="caution">
    <text evidence="1">The sequence shown here is derived from an EMBL/GenBank/DDBJ whole genome shotgun (WGS) entry which is preliminary data.</text>
</comment>
<reference evidence="1 2" key="1">
    <citation type="journal article" date="2019" name="Int. J. Syst. Evol. Microbiol.">
        <title>The Global Catalogue of Microorganisms (GCM) 10K type strain sequencing project: providing services to taxonomists for standard genome sequencing and annotation.</title>
        <authorList>
            <consortium name="The Broad Institute Genomics Platform"/>
            <consortium name="The Broad Institute Genome Sequencing Center for Infectious Disease"/>
            <person name="Wu L."/>
            <person name="Ma J."/>
        </authorList>
    </citation>
    <scope>NUCLEOTIDE SEQUENCE [LARGE SCALE GENOMIC DNA]</scope>
    <source>
        <strain evidence="1 2">JCM 16021</strain>
    </source>
</reference>
<accession>A0ABN2YV07</accession>
<evidence type="ECO:0000313" key="1">
    <source>
        <dbReference type="EMBL" id="GAA2131810.1"/>
    </source>
</evidence>
<dbReference type="EMBL" id="BAAAQQ010000013">
    <property type="protein sequence ID" value="GAA2131810.1"/>
    <property type="molecule type" value="Genomic_DNA"/>
</dbReference>
<gene>
    <name evidence="1" type="ORF">GCM10009843_35730</name>
</gene>
<dbReference type="RefSeq" id="WP_344305183.1">
    <property type="nucleotide sequence ID" value="NZ_BAAAQQ010000013.1"/>
</dbReference>
<keyword evidence="2" id="KW-1185">Reference proteome</keyword>
<sequence>MKQKRNLSPGRPAARAQHLYHYTRAEWADSILREGVIRTTVPNLRPPTDLEEVEVLLSRGFVQIEAGSPSVVWLTSEDRPGSGDDHGLPQEKRAVRIAVDVGAQPWNRWAPRQKNYDKQWVRHLGRVGGGKSSTWHVHTNPIAMRDVVEVRDLITNHVLYSRGAE</sequence>
<dbReference type="Proteomes" id="UP001500575">
    <property type="component" value="Unassembled WGS sequence"/>
</dbReference>
<proteinExistence type="predicted"/>
<organism evidence="1 2">
    <name type="scientific">Nocardioides bigeumensis</name>
    <dbReference type="NCBI Taxonomy" id="433657"/>
    <lineage>
        <taxon>Bacteria</taxon>
        <taxon>Bacillati</taxon>
        <taxon>Actinomycetota</taxon>
        <taxon>Actinomycetes</taxon>
        <taxon>Propionibacteriales</taxon>
        <taxon>Nocardioidaceae</taxon>
        <taxon>Nocardioides</taxon>
    </lineage>
</organism>